<feature type="domain" description="RNA polymerase sigma factor 70 region 4 type 2" evidence="8">
    <location>
        <begin position="129"/>
        <end position="177"/>
    </location>
</feature>
<name>F8A5W2_CELGA</name>
<keyword evidence="5" id="KW-0804">Transcription</keyword>
<evidence type="ECO:0000313" key="11">
    <source>
        <dbReference type="Proteomes" id="UP000000485"/>
    </source>
</evidence>
<evidence type="ECO:0000256" key="5">
    <source>
        <dbReference type="ARBA" id="ARBA00023163"/>
    </source>
</evidence>
<dbReference type="GO" id="GO:0016987">
    <property type="term" value="F:sigma factor activity"/>
    <property type="evidence" value="ECO:0007669"/>
    <property type="project" value="UniProtKB-KW"/>
</dbReference>
<accession>F8A5W2</accession>
<feature type="compositionally biased region" description="Low complexity" evidence="6">
    <location>
        <begin position="473"/>
        <end position="483"/>
    </location>
</feature>
<proteinExistence type="inferred from homology"/>
<dbReference type="Gene3D" id="1.10.10.10">
    <property type="entry name" value="Winged helix-like DNA-binding domain superfamily/Winged helix DNA-binding domain"/>
    <property type="match status" value="1"/>
</dbReference>
<evidence type="ECO:0000256" key="3">
    <source>
        <dbReference type="ARBA" id="ARBA00023082"/>
    </source>
</evidence>
<dbReference type="RefSeq" id="WP_013884919.1">
    <property type="nucleotide sequence ID" value="NC_015671.1"/>
</dbReference>
<dbReference type="EMBL" id="CP002665">
    <property type="protein sequence ID" value="AEI13402.1"/>
    <property type="molecule type" value="Genomic_DNA"/>
</dbReference>
<dbReference type="Pfam" id="PF13490">
    <property type="entry name" value="zf-HC2"/>
    <property type="match status" value="1"/>
</dbReference>
<dbReference type="InterPro" id="IPR013249">
    <property type="entry name" value="RNA_pol_sigma70_r4_t2"/>
</dbReference>
<dbReference type="InterPro" id="IPR014284">
    <property type="entry name" value="RNA_pol_sigma-70_dom"/>
</dbReference>
<dbReference type="NCBIfam" id="TIGR02937">
    <property type="entry name" value="sigma70-ECF"/>
    <property type="match status" value="1"/>
</dbReference>
<dbReference type="InterPro" id="IPR013325">
    <property type="entry name" value="RNA_pol_sigma_r2"/>
</dbReference>
<dbReference type="InterPro" id="IPR039425">
    <property type="entry name" value="RNA_pol_sigma-70-like"/>
</dbReference>
<evidence type="ECO:0000259" key="9">
    <source>
        <dbReference type="Pfam" id="PF13490"/>
    </source>
</evidence>
<dbReference type="KEGG" id="cga:Celgi_2909"/>
<evidence type="ECO:0000256" key="1">
    <source>
        <dbReference type="ARBA" id="ARBA00010641"/>
    </source>
</evidence>
<dbReference type="InterPro" id="IPR036388">
    <property type="entry name" value="WH-like_DNA-bd_sf"/>
</dbReference>
<dbReference type="Pfam" id="PF04542">
    <property type="entry name" value="Sigma70_r2"/>
    <property type="match status" value="1"/>
</dbReference>
<dbReference type="CDD" id="cd06171">
    <property type="entry name" value="Sigma70_r4"/>
    <property type="match status" value="1"/>
</dbReference>
<dbReference type="GO" id="GO:0003677">
    <property type="term" value="F:DNA binding"/>
    <property type="evidence" value="ECO:0007669"/>
    <property type="project" value="UniProtKB-KW"/>
</dbReference>
<dbReference type="InterPro" id="IPR041916">
    <property type="entry name" value="Anti_sigma_zinc_sf"/>
</dbReference>
<evidence type="ECO:0000259" key="7">
    <source>
        <dbReference type="Pfam" id="PF04542"/>
    </source>
</evidence>
<dbReference type="PANTHER" id="PTHR43133">
    <property type="entry name" value="RNA POLYMERASE ECF-TYPE SIGMA FACTO"/>
    <property type="match status" value="1"/>
</dbReference>
<evidence type="ECO:0000256" key="6">
    <source>
        <dbReference type="SAM" id="MobiDB-lite"/>
    </source>
</evidence>
<dbReference type="Pfam" id="PF08281">
    <property type="entry name" value="Sigma70_r4_2"/>
    <property type="match status" value="1"/>
</dbReference>
<keyword evidence="2" id="KW-0805">Transcription regulation</keyword>
<dbReference type="Gene3D" id="1.10.10.1320">
    <property type="entry name" value="Anti-sigma factor, zinc-finger domain"/>
    <property type="match status" value="1"/>
</dbReference>
<feature type="domain" description="Putative zinc-finger" evidence="9">
    <location>
        <begin position="196"/>
        <end position="230"/>
    </location>
</feature>
<feature type="compositionally biased region" description="Low complexity" evidence="6">
    <location>
        <begin position="369"/>
        <end position="433"/>
    </location>
</feature>
<dbReference type="SUPFAM" id="SSF88946">
    <property type="entry name" value="Sigma2 domain of RNA polymerase sigma factors"/>
    <property type="match status" value="1"/>
</dbReference>
<feature type="domain" description="RNA polymerase sigma-70 region 2" evidence="7">
    <location>
        <begin position="28"/>
        <end position="87"/>
    </location>
</feature>
<evidence type="ECO:0000259" key="8">
    <source>
        <dbReference type="Pfam" id="PF08281"/>
    </source>
</evidence>
<dbReference type="InterPro" id="IPR007627">
    <property type="entry name" value="RNA_pol_sigma70_r2"/>
</dbReference>
<dbReference type="SUPFAM" id="SSF88659">
    <property type="entry name" value="Sigma3 and sigma4 domains of RNA polymerase sigma factors"/>
    <property type="match status" value="1"/>
</dbReference>
<reference evidence="11" key="1">
    <citation type="submission" date="2011-04" db="EMBL/GenBank/DDBJ databases">
        <title>Complete sequence of Cellvibrio gilvus ATCC 13127.</title>
        <authorList>
            <person name="Lucas S."/>
            <person name="Han J."/>
            <person name="Lapidus A."/>
            <person name="Cheng J.-F."/>
            <person name="Goodwin L."/>
            <person name="Pitluck S."/>
            <person name="Peters L."/>
            <person name="Munk A."/>
            <person name="Detter J.C."/>
            <person name="Han C."/>
            <person name="Tapia R."/>
            <person name="Land M."/>
            <person name="Hauser L."/>
            <person name="Kyrpides N."/>
            <person name="Ivanova N."/>
            <person name="Ovchinnikova G."/>
            <person name="Pagani I."/>
            <person name="Mead D."/>
            <person name="Brumm P."/>
            <person name="Woyke T."/>
        </authorList>
    </citation>
    <scope>NUCLEOTIDE SEQUENCE [LARGE SCALE GENOMIC DNA]</scope>
    <source>
        <strain evidence="11">ATCC 13127 / NRRL B-14078</strain>
    </source>
</reference>
<dbReference type="PANTHER" id="PTHR43133:SF8">
    <property type="entry name" value="RNA POLYMERASE SIGMA FACTOR HI_1459-RELATED"/>
    <property type="match status" value="1"/>
</dbReference>
<keyword evidence="4" id="KW-0238">DNA-binding</keyword>
<dbReference type="InterPro" id="IPR013324">
    <property type="entry name" value="RNA_pol_sigma_r3/r4-like"/>
</dbReference>
<organism evidence="10 11">
    <name type="scientific">Cellulomonas gilvus (strain ATCC 13127 / NRRL B-14078)</name>
    <name type="common">Cellvibrio gilvus</name>
    <dbReference type="NCBI Taxonomy" id="593907"/>
    <lineage>
        <taxon>Bacteria</taxon>
        <taxon>Bacillati</taxon>
        <taxon>Actinomycetota</taxon>
        <taxon>Actinomycetes</taxon>
        <taxon>Micrococcales</taxon>
        <taxon>Cellulomonadaceae</taxon>
        <taxon>Cellulomonas</taxon>
    </lineage>
</organism>
<evidence type="ECO:0000313" key="10">
    <source>
        <dbReference type="EMBL" id="AEI13402.1"/>
    </source>
</evidence>
<comment type="similarity">
    <text evidence="1">Belongs to the sigma-70 factor family. ECF subfamily.</text>
</comment>
<feature type="compositionally biased region" description="Low complexity" evidence="6">
    <location>
        <begin position="441"/>
        <end position="466"/>
    </location>
</feature>
<feature type="region of interest" description="Disordered" evidence="6">
    <location>
        <begin position="367"/>
        <end position="483"/>
    </location>
</feature>
<dbReference type="eggNOG" id="COG1629">
    <property type="taxonomic scope" value="Bacteria"/>
</dbReference>
<keyword evidence="3" id="KW-0731">Sigma factor</keyword>
<dbReference type="Gene3D" id="1.10.1740.10">
    <property type="match status" value="1"/>
</dbReference>
<dbReference type="InterPro" id="IPR027383">
    <property type="entry name" value="Znf_put"/>
</dbReference>
<dbReference type="Proteomes" id="UP000000485">
    <property type="component" value="Chromosome"/>
</dbReference>
<keyword evidence="11" id="KW-1185">Reference proteome</keyword>
<dbReference type="GO" id="GO:0006352">
    <property type="term" value="P:DNA-templated transcription initiation"/>
    <property type="evidence" value="ECO:0007669"/>
    <property type="project" value="InterPro"/>
</dbReference>
<evidence type="ECO:0000256" key="4">
    <source>
        <dbReference type="ARBA" id="ARBA00023125"/>
    </source>
</evidence>
<sequence>MDAATVARSDAELIAAVRAGDPTGFAALYERHASAATTVARQYTNDPADADDVVSDAFAAVYGALQRGNGPDEAFRAYLFTVVRRTAAVRREGARKVTPTDDLATLEAGTALAGTAEEPTLAGFERGVVARAFHSLPERWQAVLWHTEVEELTPAEIAPILGLTANGVAALAYRAREGLRQAYLQQHLRDPLEPGCQGVAGSLGAYVRGGLGTRETGKVEAHLEGCGECRALLLELGDVNHGMRAVIAPLVLGLAGLGAFAGLLPAGGVAVGAAAAVAAGSGAVTGGTAGSGAATGGAAREGGAGAAGSGAAGAAGGAGGAAAGGGAIAGLLSGVPAVVVAAVAGAVIVAAVAVSMAIGMNGGGRDPEAGPGVLPTGTATPVPVVTPGGPSAPSSTAPSSDPSTAPSDVPGATDPDPTSDPTDAPTSVPTSDPTTPPPTGEPTTEPTAEPTGEPTTEPTGEPTTEPTDPPDDPTLTIDLPPDGLVLAGGAAGQDLSLTVRNDGGQAAVQLVAEVTLPEGVVVDSAQGTAPTTVLAGPSWSGPFAATALVAPRMFAAADDWTCVVPSPQLARCTLASLPARDAARLTVQVSIDETFDADAAQVGLAVTGLGIEYRPPPIGIDVTPSPARLALDPAQEPVALVARRERTATFLLHNAGRAQAERPQARLTLPAGVTWTGDVVAPWTCRAEGPDVLACERDGMGGRQAVPLTVGLTATSDDAADVRLELAPVRSPYSSSARVAVGVRQPATLAVDGPATVTVAGGRTSSFGLTVANTGDLDAEAAALVVQLPTGLDWVPDSGTGDWRCAADLRPQPTSPQTVRCDGPRLAAGAAASLTLAVQARAGAVGDAGSLVAAASAHDADLGTWTAAVRGTAPVLTVTDAAVGLRADDAGEVVFAVRVQGGADAADAADVVATVDLPGNLLVTARPDAPVPAACEVRYADVTCRWPHVAAGEVVEVLLPVRSTWSSPTTVTVTARAAGAQDAVGHADVPSRSGVLAERFTTHTGGWDVTEAGAPVLTCDAKLAACVRAQAGLADNNSQKMLPLDEAPPAAGTLRAKVPVSSTTTLTVPQGREIAFAGLYWSAVRGGTDTWSGPLDQALLRGPGGAYVPVRGETAERSDASGRRYYTSFADVTAQVRERGAGAWSLADSAVSATRNDNDPTYYGGWSLVVVYAAPGDARVTVYDGGLWVGTATPPPAFRFSTPAGSTARIGVVGWEGDRGLSGDRLRLGGLCTDATTDLVPLRSDGTRGSAGNAFDSSAVGWRTSSSLGIDAKGFAPTTIGCDVSSLTPVTTGDQYLVGAITLRTQPAG</sequence>
<gene>
    <name evidence="10" type="ordered locus">Celgi_2909</name>
</gene>
<dbReference type="eggNOG" id="COG1595">
    <property type="taxonomic scope" value="Bacteria"/>
</dbReference>
<dbReference type="STRING" id="593907.Celgi_2909"/>
<dbReference type="HOGENOM" id="CLU_263221_0_0_11"/>
<evidence type="ECO:0000256" key="2">
    <source>
        <dbReference type="ARBA" id="ARBA00023015"/>
    </source>
</evidence>
<protein>
    <submittedName>
        <fullName evidence="10">RNA polymerase, sigma-24 subunit, ECF subfamily</fullName>
    </submittedName>
</protein>